<evidence type="ECO:0000313" key="2">
    <source>
        <dbReference type="EMBL" id="GBM94170.1"/>
    </source>
</evidence>
<reference evidence="2 3" key="1">
    <citation type="journal article" date="2019" name="Sci. Rep.">
        <title>Orb-weaving spider Araneus ventricosus genome elucidates the spidroin gene catalogue.</title>
        <authorList>
            <person name="Kono N."/>
            <person name="Nakamura H."/>
            <person name="Ohtoshi R."/>
            <person name="Moran D.A.P."/>
            <person name="Shinohara A."/>
            <person name="Yoshida Y."/>
            <person name="Fujiwara M."/>
            <person name="Mori M."/>
            <person name="Tomita M."/>
            <person name="Arakawa K."/>
        </authorList>
    </citation>
    <scope>NUCLEOTIDE SEQUENCE [LARGE SCALE GENOMIC DNA]</scope>
</reference>
<feature type="region of interest" description="Disordered" evidence="1">
    <location>
        <begin position="79"/>
        <end position="99"/>
    </location>
</feature>
<proteinExistence type="predicted"/>
<name>A0A4Y2JVT3_ARAVE</name>
<evidence type="ECO:0000313" key="3">
    <source>
        <dbReference type="Proteomes" id="UP000499080"/>
    </source>
</evidence>
<gene>
    <name evidence="2" type="ORF">AVEN_153767_1</name>
</gene>
<dbReference type="Proteomes" id="UP000499080">
    <property type="component" value="Unassembled WGS sequence"/>
</dbReference>
<comment type="caution">
    <text evidence="2">The sequence shown here is derived from an EMBL/GenBank/DDBJ whole genome shotgun (WGS) entry which is preliminary data.</text>
</comment>
<organism evidence="2 3">
    <name type="scientific">Araneus ventricosus</name>
    <name type="common">Orbweaver spider</name>
    <name type="synonym">Epeira ventricosa</name>
    <dbReference type="NCBI Taxonomy" id="182803"/>
    <lineage>
        <taxon>Eukaryota</taxon>
        <taxon>Metazoa</taxon>
        <taxon>Ecdysozoa</taxon>
        <taxon>Arthropoda</taxon>
        <taxon>Chelicerata</taxon>
        <taxon>Arachnida</taxon>
        <taxon>Araneae</taxon>
        <taxon>Araneomorphae</taxon>
        <taxon>Entelegynae</taxon>
        <taxon>Araneoidea</taxon>
        <taxon>Araneidae</taxon>
        <taxon>Araneus</taxon>
    </lineage>
</organism>
<accession>A0A4Y2JVT3</accession>
<dbReference type="AlphaFoldDB" id="A0A4Y2JVT3"/>
<protein>
    <submittedName>
        <fullName evidence="2">Uncharacterized protein</fullName>
    </submittedName>
</protein>
<evidence type="ECO:0000256" key="1">
    <source>
        <dbReference type="SAM" id="MobiDB-lite"/>
    </source>
</evidence>
<keyword evidence="3" id="KW-1185">Reference proteome</keyword>
<dbReference type="EMBL" id="BGPR01003944">
    <property type="protein sequence ID" value="GBM94170.1"/>
    <property type="molecule type" value="Genomic_DNA"/>
</dbReference>
<sequence length="99" mass="11578">MRKLRPRLFVRRHVQALCYEMRQRLCAVKCFTDFELGELRYCRSCSAAIWRMQQKMELMEFVVLPSSSGTESCCDFSVRESPLSQRDRTGDLSVQSQSS</sequence>